<comment type="cofactor">
    <cofactor evidence="1 10">
        <name>Zn(2+)</name>
        <dbReference type="ChEBI" id="CHEBI:29105"/>
    </cofactor>
</comment>
<dbReference type="PANTHER" id="PTHR28570:SF3">
    <property type="entry name" value="ASPARTYL AMINOPEPTIDASE"/>
    <property type="match status" value="1"/>
</dbReference>
<dbReference type="GO" id="GO:0005737">
    <property type="term" value="C:cytoplasm"/>
    <property type="evidence" value="ECO:0007669"/>
    <property type="project" value="UniProtKB-ARBA"/>
</dbReference>
<keyword evidence="4 9" id="KW-0645">Protease</keyword>
<dbReference type="GO" id="GO:0004177">
    <property type="term" value="F:aminopeptidase activity"/>
    <property type="evidence" value="ECO:0007669"/>
    <property type="project" value="UniProtKB-KW"/>
</dbReference>
<dbReference type="GO" id="GO:0006508">
    <property type="term" value="P:proteolysis"/>
    <property type="evidence" value="ECO:0007669"/>
    <property type="project" value="UniProtKB-KW"/>
</dbReference>
<evidence type="ECO:0000256" key="1">
    <source>
        <dbReference type="ARBA" id="ARBA00001947"/>
    </source>
</evidence>
<dbReference type="PANTHER" id="PTHR28570">
    <property type="entry name" value="ASPARTYL AMINOPEPTIDASE"/>
    <property type="match status" value="1"/>
</dbReference>
<evidence type="ECO:0000256" key="9">
    <source>
        <dbReference type="RuleBase" id="RU004386"/>
    </source>
</evidence>
<protein>
    <recommendedName>
        <fullName evidence="10">M18 family aminopeptidase</fullName>
        <ecNumber evidence="10">3.4.11.-</ecNumber>
    </recommendedName>
</protein>
<evidence type="ECO:0000256" key="5">
    <source>
        <dbReference type="ARBA" id="ARBA00022723"/>
    </source>
</evidence>
<keyword evidence="3 9" id="KW-0031">Aminopeptidase</keyword>
<evidence type="ECO:0000256" key="3">
    <source>
        <dbReference type="ARBA" id="ARBA00022438"/>
    </source>
</evidence>
<dbReference type="Gene3D" id="3.40.630.10">
    <property type="entry name" value="Zn peptidases"/>
    <property type="match status" value="1"/>
</dbReference>
<dbReference type="InterPro" id="IPR001948">
    <property type="entry name" value="Peptidase_M18"/>
</dbReference>
<accession>A0A9D1HFM8</accession>
<comment type="caution">
    <text evidence="11">The sequence shown here is derived from an EMBL/GenBank/DDBJ whole genome shotgun (WGS) entry which is preliminary data.</text>
</comment>
<proteinExistence type="inferred from homology"/>
<reference evidence="11" key="1">
    <citation type="submission" date="2020-10" db="EMBL/GenBank/DDBJ databases">
        <authorList>
            <person name="Gilroy R."/>
        </authorList>
    </citation>
    <scope>NUCLEOTIDE SEQUENCE</scope>
    <source>
        <strain evidence="11">CHK187-14744</strain>
    </source>
</reference>
<keyword evidence="8 9" id="KW-0482">Metalloprotease</keyword>
<evidence type="ECO:0000256" key="2">
    <source>
        <dbReference type="ARBA" id="ARBA00008290"/>
    </source>
</evidence>
<dbReference type="InterPro" id="IPR023358">
    <property type="entry name" value="Peptidase_M18_dom2"/>
</dbReference>
<keyword evidence="7 9" id="KW-0862">Zinc</keyword>
<evidence type="ECO:0000256" key="8">
    <source>
        <dbReference type="ARBA" id="ARBA00023049"/>
    </source>
</evidence>
<dbReference type="PRINTS" id="PR00932">
    <property type="entry name" value="AMINO1PTASE"/>
</dbReference>
<dbReference type="EMBL" id="DVLT01000035">
    <property type="protein sequence ID" value="HIU02605.1"/>
    <property type="molecule type" value="Genomic_DNA"/>
</dbReference>
<sequence>MQEQNSVSQLKDLIDHGTSPFHVVSKSIDRLRQEGFVALDLRESWRLSPGGKYFCRPFDGELFAFTVNGKDALLSPPRFAAAHTDFPALKIKPSPDICSNGYRTLNVEIYGGPLLHTFFDRPLSVSGKVALTSPDIFHPDIRFVDFRRPILIIPSLAIHMNPKANEGTPVDAQIHLKPLAGTADETASFMDHLARELDCSVSDILDFELYVYNHDPLEVVGLDGTFISSPRLDNLTSVSALLSGIIHGKRPSGINVIALFDNEEIGSRTKQGADSALFRILLEKIVKGLDPAASCMENLLAGMLLSVDVAHAFHPNYPSVYDPVNRPLCGQGIVIKTDSSQGYAWDCEGVAIIQGLCSKYRIPSQRFAKHSGKRGGSTLGSMLSSLLPVVTVDIGVPILAMHSARETMGVDDQIHLDQLLNAYFSQA</sequence>
<dbReference type="GO" id="GO:0008270">
    <property type="term" value="F:zinc ion binding"/>
    <property type="evidence" value="ECO:0007669"/>
    <property type="project" value="InterPro"/>
</dbReference>
<evidence type="ECO:0000313" key="12">
    <source>
        <dbReference type="Proteomes" id="UP000824164"/>
    </source>
</evidence>
<reference evidence="11" key="2">
    <citation type="journal article" date="2021" name="PeerJ">
        <title>Extensive microbial diversity within the chicken gut microbiome revealed by metagenomics and culture.</title>
        <authorList>
            <person name="Gilroy R."/>
            <person name="Ravi A."/>
            <person name="Getino M."/>
            <person name="Pursley I."/>
            <person name="Horton D.L."/>
            <person name="Alikhan N.F."/>
            <person name="Baker D."/>
            <person name="Gharbi K."/>
            <person name="Hall N."/>
            <person name="Watson M."/>
            <person name="Adriaenssens E.M."/>
            <person name="Foster-Nyarko E."/>
            <person name="Jarju S."/>
            <person name="Secka A."/>
            <person name="Antonio M."/>
            <person name="Oren A."/>
            <person name="Chaudhuri R.R."/>
            <person name="La Ragione R."/>
            <person name="Hildebrand F."/>
            <person name="Pallen M.J."/>
        </authorList>
    </citation>
    <scope>NUCLEOTIDE SEQUENCE</scope>
    <source>
        <strain evidence="11">CHK187-14744</strain>
    </source>
</reference>
<comment type="similarity">
    <text evidence="2 9">Belongs to the peptidase M18 family.</text>
</comment>
<gene>
    <name evidence="11" type="ORF">IAB63_05070</name>
</gene>
<dbReference type="Proteomes" id="UP000824164">
    <property type="component" value="Unassembled WGS sequence"/>
</dbReference>
<evidence type="ECO:0000313" key="11">
    <source>
        <dbReference type="EMBL" id="HIU02605.1"/>
    </source>
</evidence>
<dbReference type="AlphaFoldDB" id="A0A9D1HFM8"/>
<keyword evidence="5 9" id="KW-0479">Metal-binding</keyword>
<name>A0A9D1HFM8_9FIRM</name>
<dbReference type="SUPFAM" id="SSF101821">
    <property type="entry name" value="Aminopeptidase/glucanase lid domain"/>
    <property type="match status" value="1"/>
</dbReference>
<evidence type="ECO:0000256" key="4">
    <source>
        <dbReference type="ARBA" id="ARBA00022670"/>
    </source>
</evidence>
<evidence type="ECO:0000256" key="6">
    <source>
        <dbReference type="ARBA" id="ARBA00022801"/>
    </source>
</evidence>
<evidence type="ECO:0000256" key="7">
    <source>
        <dbReference type="ARBA" id="ARBA00022833"/>
    </source>
</evidence>
<organism evidence="11 12">
    <name type="scientific">Candidatus Onthocola gallistercoris</name>
    <dbReference type="NCBI Taxonomy" id="2840876"/>
    <lineage>
        <taxon>Bacteria</taxon>
        <taxon>Bacillati</taxon>
        <taxon>Bacillota</taxon>
        <taxon>Bacilli</taxon>
        <taxon>Candidatus Onthocola</taxon>
    </lineage>
</organism>
<keyword evidence="6 9" id="KW-0378">Hydrolase</keyword>
<dbReference type="SUPFAM" id="SSF53187">
    <property type="entry name" value="Zn-dependent exopeptidases"/>
    <property type="match status" value="1"/>
</dbReference>
<evidence type="ECO:0000256" key="10">
    <source>
        <dbReference type="RuleBase" id="RU004387"/>
    </source>
</evidence>
<dbReference type="EC" id="3.4.11.-" evidence="10"/>
<dbReference type="Gene3D" id="2.30.250.10">
    <property type="entry name" value="Aminopeptidase i, Domain 2"/>
    <property type="match status" value="1"/>
</dbReference>
<dbReference type="Pfam" id="PF02127">
    <property type="entry name" value="Peptidase_M18"/>
    <property type="match status" value="1"/>
</dbReference>
<dbReference type="NCBIfam" id="NF002759">
    <property type="entry name" value="PRK02813.1"/>
    <property type="match status" value="1"/>
</dbReference>
<dbReference type="GO" id="GO:0008237">
    <property type="term" value="F:metallopeptidase activity"/>
    <property type="evidence" value="ECO:0007669"/>
    <property type="project" value="UniProtKB-KW"/>
</dbReference>